<keyword evidence="2" id="KW-0812">Transmembrane</keyword>
<evidence type="ECO:0000256" key="1">
    <source>
        <dbReference type="SAM" id="MobiDB-lite"/>
    </source>
</evidence>
<protein>
    <submittedName>
        <fullName evidence="3">Rhoptry neck protein RON8</fullName>
    </submittedName>
</protein>
<keyword evidence="2" id="KW-1133">Transmembrane helix</keyword>
<evidence type="ECO:0000313" key="4">
    <source>
        <dbReference type="Proteomes" id="UP000028828"/>
    </source>
</evidence>
<dbReference type="OrthoDB" id="345736at2759"/>
<reference evidence="3 4" key="1">
    <citation type="submission" date="2014-03" db="EMBL/GenBank/DDBJ databases">
        <authorList>
            <person name="Sibley D."/>
            <person name="Venepally P."/>
            <person name="Karamycheva S."/>
            <person name="Hadjithomas M."/>
            <person name="Khan A."/>
            <person name="Brunk B."/>
            <person name="Roos D."/>
            <person name="Caler E."/>
            <person name="Lorenzi H."/>
        </authorList>
    </citation>
    <scope>NUCLEOTIDE SEQUENCE [LARGE SCALE GENOMIC DNA]</scope>
    <source>
        <strain evidence="4">p89</strain>
    </source>
</reference>
<feature type="transmembrane region" description="Helical" evidence="2">
    <location>
        <begin position="12"/>
        <end position="30"/>
    </location>
</feature>
<feature type="region of interest" description="Disordered" evidence="1">
    <location>
        <begin position="79"/>
        <end position="113"/>
    </location>
</feature>
<feature type="region of interest" description="Disordered" evidence="1">
    <location>
        <begin position="2696"/>
        <end position="2715"/>
    </location>
</feature>
<keyword evidence="2" id="KW-0472">Membrane</keyword>
<accession>A0A086JDT3</accession>
<feature type="region of interest" description="Disordered" evidence="1">
    <location>
        <begin position="35"/>
        <end position="56"/>
    </location>
</feature>
<proteinExistence type="predicted"/>
<dbReference type="VEuPathDB" id="ToxoDB:TGP89_306060"/>
<evidence type="ECO:0000313" key="3">
    <source>
        <dbReference type="EMBL" id="KFG30301.1"/>
    </source>
</evidence>
<evidence type="ECO:0000256" key="2">
    <source>
        <dbReference type="SAM" id="Phobius"/>
    </source>
</evidence>
<gene>
    <name evidence="3" type="ORF">TGP89_306060</name>
</gene>
<name>A0A086JDT3_TOXGO</name>
<dbReference type="Proteomes" id="UP000028828">
    <property type="component" value="Unassembled WGS sequence"/>
</dbReference>
<organism evidence="3 4">
    <name type="scientific">Toxoplasma gondii p89</name>
    <dbReference type="NCBI Taxonomy" id="943119"/>
    <lineage>
        <taxon>Eukaryota</taxon>
        <taxon>Sar</taxon>
        <taxon>Alveolata</taxon>
        <taxon>Apicomplexa</taxon>
        <taxon>Conoidasida</taxon>
        <taxon>Coccidia</taxon>
        <taxon>Eucoccidiorida</taxon>
        <taxon>Eimeriorina</taxon>
        <taxon>Sarcocystidae</taxon>
        <taxon>Toxoplasma</taxon>
    </lineage>
</organism>
<sequence>MVATTLHSLPSRYLYTLLMSFLFVCGALALHESPDGLPEAPDRPQNAESGDGPPTLVLTLDPEYAGKSEEFAFTAEYFPPTESSKNEDGAQQSFVETPNRRLPGAFDPMSSSDVRSEVQLRVTTQQMERGLLAEIVVLQEGQMVSGFRASLQTKEQAALLHRLADLTNDPNIHFRVEWRGRGDGTGGLYIRTAVHLLATAYKPSVHFKLNLHQTGARGARETIKLLSSVPIDDLNAPGVDIGTLKQLIVDHAEPENILTGPGSFSIKRMYKESDPKNANTQEATLVPWLLRLLDLASPVTIVGDLTRNREFSTVLPQGPANWNDLLLLYTGMGDAANRGQNAPDFAQREPGYRPGSIFLSPDGFRGAAHLGDHQPDRLKQFWRQGGETGLNPGDIEHYYSPLFGRSYDTSNNPLLILDMYGNPVYSEGGVPKFIVGPGENDLTKLPDHVSGMVLPSVSARFLFPDKRSFTEFINPARPWNDISKGWKALMAKHKMKFNYREPGLVGVSVNGNWYGLTSEFIQTYPTLLHLLGSLAQSTPGFSLEDVTLHFDDKLPPKLPTLFVLDDAHDRQIPWCAFEFVIPLSPRGTVNIKSLLAKGKSAAESPKGCNFREKGFHFTTVHRWGFVESRNPLSIQWHGVLDYTGSKQECALLGNVLKDAHLAGRQIAVSFHAEHKATVIPVIETFGPDGELLKSKPQKPVTATVQFGDDLPGLLYDFHKPFQKKKVPTVVYPFLQGQGQGSRDALNGGVLGEEYYHRPRKTKITMRPEIPILNTHDTFVDGSGPHPNVPHFVIPLTAGPQQHLAPLKALRQWLRKEYPGSQLPFKLDRMSDEDLLGIADHLVFRFPDGTEATLRSIFGPEVFSPNWATMNPDAYQKLMDVLTRPKKVYLAKNFRIVVTDVDGQQIPFDIQIEPGDTWAKTLDDFFKAHPNLKPANVKLVLYDDKDTALRQFDINLDMYASPYTEAVDQQHMKGLQITLETPAPIVSCYQADPARPGQCLAVDMKRIFCGRVNPAKMVSRAWNEECTAAWIARADLGEVEDRYLMGPDDVRARSIRDLLTSAKNALKQRNPEKAKHLNIPVADVTESEELNRKMRERTELAMKSGKTLEDLDRLRHLKFEIRTLQRQGELQWARLVGATITTTEKGKPAERHIRLDPKKFFLNDKLWKVFKELAAQVPGLKFENVFNFSFEVMNKEAREQWKKEQTTVTKEAKKQVRSQKTVVDVIFVGPDGSALFRDIGVELRQLSDEALGRLSKGDKRGLINQLAKRYDIPRQYFIRRGGFPSAAVNGTKWVITAMLGLVGGAGKKGLASLLKDPHAFVTHLQSAGGFSPTDTVKLVFDNGSVLDVPLSQLPDQDLGSLAEIYFPWKKTAGQAQEEKKKAVESKVAEGSGIMRKLEVTVMQPSLWPEVFGAWLSDLHEMDLFDDGPILLQVRPEGAQKGQVIRCSVKTLGELYQALNKPEIIRSKCPGMADLKKPFTFELSIRTPAEQYYKLYNRSRSPEDQRRTAAVLLKLKDHIRNLPDDGQVIFEYRKIKRTLTPQELQQLKSLIEGLQPNENTDDVLTKILRLLGISDQDIAKSGRLRFGIKQTPTSSEQQMLREGSITAVVEDFQGGRRKATVRISIPEEEPLRLGASAQNYQVHMSLFSKNAQHLNTPCGSKSGAEVAKATWGQLCRWCNLKLADLPGLGHPTLYIRIISNEKTQTVRGGQPVTTNVDGHPVVYDIRMPGDPRSASGMPKSVFWNLVERPGSNELGPVWHQSIPKADGGLRKDYSYFDPNPGAWDPTLFGPSSGTFPQNTRAGIDIVTNPEAMETGDAYAPPIRFGFGFRNWNDRDAVKPQFNNMVSGIAPQERDLYKVYIQIPKGDGNYYPCSGVDINLFMQLTKEQIARACGIHPSLLEAPFGVYLLKETPTYARAQPSFPLFFVDGEGQEHPSLGRWTDAPAKFFSPHLRGASPNSLIQLEFAPGVTCNLTQQELMSLHTWEALLKRCNIDAGKERPATITTRIVPMFSTPNVTVKVPNELLQPLLRQHRGISPDQLFRQKPLEEIVALLLSNAHLGLYHVGLKYIDGTDQPYSECPEHLRQLPPSQIPGLQHIYIVPASEGEGDFPGVFRGGSLGDMMKGMNLSPQTTYGDFVRTVKKKINSPEGLTIPGVRQHVGGSGRPAQQIIDFDFAGPESPPGAAGKPGWEATWRPATVGAFPDNMPIGDIDREMHHPFLVFTTGHPPKYDLNGLAAYGGQPFREETTHLDASLRNLVEWMKDSLGISDPNGILAEIVIDTIRCPFPLSAAQLISATIGHLLHHCQVNDLEMSHSIYVTPTPVPGYTATPKRNGPQIVINGHNYGAPGTAPRDFGQLFNLPGRPGVRPLNQDLEVSFSPLPGKPPVRGVLPGDVLPLLQSISDKHGQPGVAVVLNFLRQLHALAELPPGATLNIDTKLIPSQSPQQLYAPDQVPQPGPWIAGPTGGGRFPGGGVVVNESGGRRGPGGSAAVKFMPSTLRLPLLRQPSVELPRNSMLRGSIGGVGGLPRTEFVVPILPSQKSMPIEQVLKFFGIAPAAVQTLDVQEKPEQGAILIESGTVTFVPLKGPTFTVSMKKINATDKNTLATLLKAAGRSIIDLVGASDGTQPLVLKIVVDHGAVSPTKVTTPVGTPSHARSAMEGLTIWNLLPPLIDVHSVKTITIRVQAAKAFQQAAKAAAAAEGTERDSAGEPLSRPKNVEPAVRTKFKNKIPELPAAFKPRQRTVSEINGAPNPKLVIFVEQDGQKTIRFTFPSRVNDVVIGQSTVSVVLDALLPNPSTWHRTFWGALSPDGTSCKPTMEFQYPHWLQTKLAELPVPNHSSCLLIREVSLNIKQRPNFFIKPYIFHSPLVIFALQGKQRIPIFEEQVDPAVTSQPLTALLEQLGIPKTQLDTVLQCSSTNIDAPGECPSDSSTTVDPETVIPDAVATQSAFLVVTGKQKQAQGSFLQVLWRRQRSRNSIQKRITSH</sequence>
<dbReference type="EMBL" id="AEYI02002076">
    <property type="protein sequence ID" value="KFG30301.1"/>
    <property type="molecule type" value="Genomic_DNA"/>
</dbReference>
<comment type="caution">
    <text evidence="3">The sequence shown here is derived from an EMBL/GenBank/DDBJ whole genome shotgun (WGS) entry which is preliminary data.</text>
</comment>